<protein>
    <recommendedName>
        <fullName evidence="2">Sulfatase-modifying factor enzyme-like domain-containing protein</fullName>
    </recommendedName>
</protein>
<sequence>MSKSNVNRNEIALSFWTVFVALCVLVVVNFTGCKNAVADNSADIRLFDKIYTVDGIKFTMKAIDAVTDGSVGHKDNDDNNVHTVSLTAYYIAESEVTQELWYAVMGNKPSYFDGTTGKEAADRENQKKRPVEKVNWYHAITFCNKLSIKCGLEPCYTVTVKGVPVDFSSLKFDEIPTTEKYAGSDDWNKAVLDISKNGFRLPTEAEWEWAAKGGKNFKWTDTDDSTYLKDYAWYKNDAGGDSNKKTHAVKMKKRNGYGLYDMSGNVWEWCHDWYEDPLPNPLPKDHQGAADGTYRVVRGGGWNSLADFTTCSYRLILGPGNQFFDLGLRIVRR</sequence>
<dbReference type="PANTHER" id="PTHR23150:SF19">
    <property type="entry name" value="FORMYLGLYCINE-GENERATING ENZYME"/>
    <property type="match status" value="1"/>
</dbReference>
<proteinExistence type="predicted"/>
<evidence type="ECO:0000313" key="3">
    <source>
        <dbReference type="EMBL" id="ERJ94524.1"/>
    </source>
</evidence>
<keyword evidence="1" id="KW-0472">Membrane</keyword>
<dbReference type="InterPro" id="IPR042095">
    <property type="entry name" value="SUMF_sf"/>
</dbReference>
<organism evidence="3 4">
    <name type="scientific">Treponema lecithinolyticum ATCC 700332</name>
    <dbReference type="NCBI Taxonomy" id="1321815"/>
    <lineage>
        <taxon>Bacteria</taxon>
        <taxon>Pseudomonadati</taxon>
        <taxon>Spirochaetota</taxon>
        <taxon>Spirochaetia</taxon>
        <taxon>Spirochaetales</taxon>
        <taxon>Treponemataceae</taxon>
        <taxon>Treponema</taxon>
    </lineage>
</organism>
<dbReference type="SUPFAM" id="SSF56436">
    <property type="entry name" value="C-type lectin-like"/>
    <property type="match status" value="1"/>
</dbReference>
<dbReference type="InterPro" id="IPR051043">
    <property type="entry name" value="Sulfatase_Mod_Factor_Kinase"/>
</dbReference>
<dbReference type="InterPro" id="IPR016187">
    <property type="entry name" value="CTDL_fold"/>
</dbReference>
<keyword evidence="4" id="KW-1185">Reference proteome</keyword>
<gene>
    <name evidence="3" type="ORF">HMPREF9193_00058</name>
</gene>
<dbReference type="InterPro" id="IPR005532">
    <property type="entry name" value="SUMF_dom"/>
</dbReference>
<dbReference type="EMBL" id="AWVH01000002">
    <property type="protein sequence ID" value="ERJ94524.1"/>
    <property type="molecule type" value="Genomic_DNA"/>
</dbReference>
<accession>A0ABN0P1Z3</accession>
<evidence type="ECO:0000313" key="4">
    <source>
        <dbReference type="Proteomes" id="UP000016649"/>
    </source>
</evidence>
<dbReference type="Pfam" id="PF03781">
    <property type="entry name" value="FGE-sulfatase"/>
    <property type="match status" value="1"/>
</dbReference>
<evidence type="ECO:0000256" key="1">
    <source>
        <dbReference type="SAM" id="Phobius"/>
    </source>
</evidence>
<comment type="caution">
    <text evidence="3">The sequence shown here is derived from an EMBL/GenBank/DDBJ whole genome shotgun (WGS) entry which is preliminary data.</text>
</comment>
<dbReference type="RefSeq" id="WP_021686030.1">
    <property type="nucleotide sequence ID" value="NZ_KI260552.1"/>
</dbReference>
<dbReference type="PANTHER" id="PTHR23150">
    <property type="entry name" value="SULFATASE MODIFYING FACTOR 1, 2"/>
    <property type="match status" value="1"/>
</dbReference>
<evidence type="ECO:0000259" key="2">
    <source>
        <dbReference type="Pfam" id="PF03781"/>
    </source>
</evidence>
<reference evidence="3 4" key="1">
    <citation type="submission" date="2013-08" db="EMBL/GenBank/DDBJ databases">
        <authorList>
            <person name="Weinstock G."/>
            <person name="Sodergren E."/>
            <person name="Wylie T."/>
            <person name="Fulton L."/>
            <person name="Fulton R."/>
            <person name="Fronick C."/>
            <person name="O'Laughlin M."/>
            <person name="Godfrey J."/>
            <person name="Miner T."/>
            <person name="Herter B."/>
            <person name="Appelbaum E."/>
            <person name="Cordes M."/>
            <person name="Lek S."/>
            <person name="Wollam A."/>
            <person name="Pepin K.H."/>
            <person name="Palsikar V.B."/>
            <person name="Mitreva M."/>
            <person name="Wilson R.K."/>
        </authorList>
    </citation>
    <scope>NUCLEOTIDE SEQUENCE [LARGE SCALE GENOMIC DNA]</scope>
    <source>
        <strain evidence="3 4">ATCC 700332</strain>
    </source>
</reference>
<name>A0ABN0P1Z3_TRELE</name>
<feature type="transmembrane region" description="Helical" evidence="1">
    <location>
        <begin position="12"/>
        <end position="32"/>
    </location>
</feature>
<keyword evidence="1" id="KW-1133">Transmembrane helix</keyword>
<feature type="domain" description="Sulfatase-modifying factor enzyme-like" evidence="2">
    <location>
        <begin position="75"/>
        <end position="332"/>
    </location>
</feature>
<dbReference type="Gene3D" id="3.90.1580.10">
    <property type="entry name" value="paralog of FGE (formylglycine-generating enzyme)"/>
    <property type="match status" value="1"/>
</dbReference>
<keyword evidence="1" id="KW-0812">Transmembrane</keyword>
<dbReference type="Proteomes" id="UP000016649">
    <property type="component" value="Unassembled WGS sequence"/>
</dbReference>